<dbReference type="InterPro" id="IPR036065">
    <property type="entry name" value="BolA-like_sf"/>
</dbReference>
<reference evidence="3" key="1">
    <citation type="submission" date="2021-01" db="EMBL/GenBank/DDBJ databases">
        <authorList>
            <person name="Corre E."/>
            <person name="Pelletier E."/>
            <person name="Niang G."/>
            <person name="Scheremetjew M."/>
            <person name="Finn R."/>
            <person name="Kale V."/>
            <person name="Holt S."/>
            <person name="Cochrane G."/>
            <person name="Meng A."/>
            <person name="Brown T."/>
            <person name="Cohen L."/>
        </authorList>
    </citation>
    <scope>NUCLEOTIDE SEQUENCE</scope>
    <source>
        <strain evidence="3">CCMP1374</strain>
    </source>
</reference>
<accession>A0A7S0HEZ5</accession>
<dbReference type="Pfam" id="PF01722">
    <property type="entry name" value="BolA"/>
    <property type="match status" value="1"/>
</dbReference>
<name>A0A7S0HEZ5_9EUKA</name>
<dbReference type="InterPro" id="IPR050961">
    <property type="entry name" value="BolA/IbaG_stress_morph_reg"/>
</dbReference>
<sequence>MLAVVSSCLSLMPRLPIRSAVASGRHALSMSAFSGPRQQEIEAKLSAVFSPVHLQVDNESHGRQEDESHFKVVVVSEAFADKRLVARHRLINAALLDENGILGFHSLSIGAAKTPAEWGVSADVPASPQCMGGDGSGLKR</sequence>
<gene>
    <name evidence="3" type="ORF">PANT1444_LOCUS5506</name>
</gene>
<comment type="similarity">
    <text evidence="1 2">Belongs to the BolA/IbaG family.</text>
</comment>
<evidence type="ECO:0000256" key="2">
    <source>
        <dbReference type="RuleBase" id="RU003860"/>
    </source>
</evidence>
<organism evidence="3">
    <name type="scientific">Phaeocystis antarctica</name>
    <dbReference type="NCBI Taxonomy" id="33657"/>
    <lineage>
        <taxon>Eukaryota</taxon>
        <taxon>Haptista</taxon>
        <taxon>Haptophyta</taxon>
        <taxon>Prymnesiophyceae</taxon>
        <taxon>Phaeocystales</taxon>
        <taxon>Phaeocystaceae</taxon>
        <taxon>Phaeocystis</taxon>
    </lineage>
</organism>
<evidence type="ECO:0000256" key="1">
    <source>
        <dbReference type="ARBA" id="ARBA00005578"/>
    </source>
</evidence>
<dbReference type="PANTHER" id="PTHR46229">
    <property type="entry name" value="BOLA TRANSCRIPTION REGULATOR"/>
    <property type="match status" value="1"/>
</dbReference>
<proteinExistence type="inferred from homology"/>
<protein>
    <recommendedName>
        <fullName evidence="4">BolA-like protein</fullName>
    </recommendedName>
</protein>
<evidence type="ECO:0008006" key="4">
    <source>
        <dbReference type="Google" id="ProtNLM"/>
    </source>
</evidence>
<dbReference type="InterPro" id="IPR002634">
    <property type="entry name" value="BolA"/>
</dbReference>
<dbReference type="Gene3D" id="3.10.20.90">
    <property type="entry name" value="Phosphatidylinositol 3-kinase Catalytic Subunit, Chain A, domain 1"/>
    <property type="match status" value="1"/>
</dbReference>
<dbReference type="GO" id="GO:0005739">
    <property type="term" value="C:mitochondrion"/>
    <property type="evidence" value="ECO:0007669"/>
    <property type="project" value="TreeGrafter"/>
</dbReference>
<dbReference type="AlphaFoldDB" id="A0A7S0HEZ5"/>
<evidence type="ECO:0000313" key="3">
    <source>
        <dbReference type="EMBL" id="CAD8478067.1"/>
    </source>
</evidence>
<dbReference type="EMBL" id="HBEP01009769">
    <property type="protein sequence ID" value="CAD8478067.1"/>
    <property type="molecule type" value="Transcribed_RNA"/>
</dbReference>
<dbReference type="SUPFAM" id="SSF82657">
    <property type="entry name" value="BolA-like"/>
    <property type="match status" value="1"/>
</dbReference>
<dbReference type="PANTHER" id="PTHR46229:SF2">
    <property type="entry name" value="BOLA-LIKE PROTEIN 1"/>
    <property type="match status" value="1"/>
</dbReference>